<keyword evidence="1" id="KW-0344">Guanine-nucleotide releasing factor</keyword>
<dbReference type="SUPFAM" id="SSF50985">
    <property type="entry name" value="RCC1/BLIP-II"/>
    <property type="match status" value="1"/>
</dbReference>
<evidence type="ECO:0000313" key="4">
    <source>
        <dbReference type="EMBL" id="WXA92354.1"/>
    </source>
</evidence>
<keyword evidence="5" id="KW-1185">Reference proteome</keyword>
<dbReference type="PRINTS" id="PR00633">
    <property type="entry name" value="RCCNDNSATION"/>
</dbReference>
<protein>
    <recommendedName>
        <fullName evidence="3">RCC1-like domain-containing protein</fullName>
    </recommendedName>
</protein>
<dbReference type="Gene3D" id="2.130.10.30">
    <property type="entry name" value="Regulator of chromosome condensation 1/beta-lactamase-inhibitor protein II"/>
    <property type="match status" value="2"/>
</dbReference>
<name>A0ABZ2K0U2_9BACT</name>
<dbReference type="InterPro" id="IPR051553">
    <property type="entry name" value="Ran_GTPase-activating"/>
</dbReference>
<reference evidence="4 5" key="1">
    <citation type="submission" date="2021-12" db="EMBL/GenBank/DDBJ databases">
        <title>Discovery of the Pendulisporaceae a myxobacterial family with distinct sporulation behavior and unique specialized metabolism.</title>
        <authorList>
            <person name="Garcia R."/>
            <person name="Popoff A."/>
            <person name="Bader C.D."/>
            <person name="Loehr J."/>
            <person name="Walesch S."/>
            <person name="Walt C."/>
            <person name="Boldt J."/>
            <person name="Bunk B."/>
            <person name="Haeckl F.J.F.P.J."/>
            <person name="Gunesch A.P."/>
            <person name="Birkelbach J."/>
            <person name="Nuebel U."/>
            <person name="Pietschmann T."/>
            <person name="Bach T."/>
            <person name="Mueller R."/>
        </authorList>
    </citation>
    <scope>NUCLEOTIDE SEQUENCE [LARGE SCALE GENOMIC DNA]</scope>
    <source>
        <strain evidence="4 5">MSr12523</strain>
    </source>
</reference>
<dbReference type="Proteomes" id="UP001379533">
    <property type="component" value="Chromosome"/>
</dbReference>
<dbReference type="InterPro" id="IPR000408">
    <property type="entry name" value="Reg_chr_condens"/>
</dbReference>
<accession>A0ABZ2K0U2</accession>
<dbReference type="PROSITE" id="PS50012">
    <property type="entry name" value="RCC1_3"/>
    <property type="match status" value="7"/>
</dbReference>
<organism evidence="4 5">
    <name type="scientific">Pendulispora brunnea</name>
    <dbReference type="NCBI Taxonomy" id="2905690"/>
    <lineage>
        <taxon>Bacteria</taxon>
        <taxon>Pseudomonadati</taxon>
        <taxon>Myxococcota</taxon>
        <taxon>Myxococcia</taxon>
        <taxon>Myxococcales</taxon>
        <taxon>Sorangiineae</taxon>
        <taxon>Pendulisporaceae</taxon>
        <taxon>Pendulispora</taxon>
    </lineage>
</organism>
<dbReference type="PROSITE" id="PS51257">
    <property type="entry name" value="PROKAR_LIPOPROTEIN"/>
    <property type="match status" value="1"/>
</dbReference>
<dbReference type="Pfam" id="PF25390">
    <property type="entry name" value="WD40_RLD"/>
    <property type="match status" value="1"/>
</dbReference>
<dbReference type="PANTHER" id="PTHR45982:SF1">
    <property type="entry name" value="REGULATOR OF CHROMOSOME CONDENSATION"/>
    <property type="match status" value="1"/>
</dbReference>
<evidence type="ECO:0000259" key="3">
    <source>
        <dbReference type="Pfam" id="PF25390"/>
    </source>
</evidence>
<proteinExistence type="predicted"/>
<evidence type="ECO:0000256" key="1">
    <source>
        <dbReference type="ARBA" id="ARBA00022658"/>
    </source>
</evidence>
<dbReference type="Pfam" id="PF00415">
    <property type="entry name" value="RCC1"/>
    <property type="match status" value="1"/>
</dbReference>
<dbReference type="InterPro" id="IPR009091">
    <property type="entry name" value="RCC1/BLIP-II"/>
</dbReference>
<dbReference type="PANTHER" id="PTHR45982">
    <property type="entry name" value="REGULATOR OF CHROMOSOME CONDENSATION"/>
    <property type="match status" value="1"/>
</dbReference>
<evidence type="ECO:0000313" key="5">
    <source>
        <dbReference type="Proteomes" id="UP001379533"/>
    </source>
</evidence>
<gene>
    <name evidence="4" type="ORF">LZC95_38600</name>
</gene>
<dbReference type="RefSeq" id="WP_394842965.1">
    <property type="nucleotide sequence ID" value="NZ_CP089982.1"/>
</dbReference>
<dbReference type="EMBL" id="CP089982">
    <property type="protein sequence ID" value="WXA92354.1"/>
    <property type="molecule type" value="Genomic_DNA"/>
</dbReference>
<dbReference type="InterPro" id="IPR058923">
    <property type="entry name" value="RCC1-like_dom"/>
</dbReference>
<sequence>MKRTSWNWVALSCFTAATGCVSPNDAPREQASVARSPLVEDIQSMTRRDDGAYDVTCTDGRQQIRTAAQIRQDRVCEPMLVSAGTYHSCGVGPSGYLACWGSNYYGALGNGTNEDSLVPVRVTGIDATIARVSVGAFASCAVTAAGAAKCWGSNLGGLLGNGANLPGSRVPVDVRGLESGTVDLSMGTTHACAVTSTGAVKCWGSNFDGALGSPGPDSSVPVTVPGLESGAVAVSVGGHHACALTSEGSVQCWGDNSIGQLGDGSTTSHVGPVTAQVLGSSYVSSVTAGAKHTCAALLSGDVLCWGNNSTGQLGAEPGPPKLTPVDTFIDFGGARGVWAGGEHTCTATNDGAALCWGEAAYGRLGRSSTSSVPGWYPSRVYALGPGVVTVSAGGFHTCAVLSGGIKCWGYNGSGQLGIGTTENSPGPAPVTGL</sequence>
<evidence type="ECO:0000256" key="2">
    <source>
        <dbReference type="ARBA" id="ARBA00022737"/>
    </source>
</evidence>
<feature type="domain" description="RCC1-like" evidence="3">
    <location>
        <begin position="174"/>
        <end position="431"/>
    </location>
</feature>
<keyword evidence="2" id="KW-0677">Repeat</keyword>